<dbReference type="EMBL" id="GBXM01094625">
    <property type="protein sequence ID" value="JAH13952.1"/>
    <property type="molecule type" value="Transcribed_RNA"/>
</dbReference>
<proteinExistence type="predicted"/>
<organism evidence="1">
    <name type="scientific">Anguilla anguilla</name>
    <name type="common">European freshwater eel</name>
    <name type="synonym">Muraena anguilla</name>
    <dbReference type="NCBI Taxonomy" id="7936"/>
    <lineage>
        <taxon>Eukaryota</taxon>
        <taxon>Metazoa</taxon>
        <taxon>Chordata</taxon>
        <taxon>Craniata</taxon>
        <taxon>Vertebrata</taxon>
        <taxon>Euteleostomi</taxon>
        <taxon>Actinopterygii</taxon>
        <taxon>Neopterygii</taxon>
        <taxon>Teleostei</taxon>
        <taxon>Anguilliformes</taxon>
        <taxon>Anguillidae</taxon>
        <taxon>Anguilla</taxon>
    </lineage>
</organism>
<name>A0A0E9QBQ5_ANGAN</name>
<reference evidence="1" key="1">
    <citation type="submission" date="2014-11" db="EMBL/GenBank/DDBJ databases">
        <authorList>
            <person name="Amaro Gonzalez C."/>
        </authorList>
    </citation>
    <scope>NUCLEOTIDE SEQUENCE</scope>
</reference>
<sequence length="23" mass="2686">MSASSVMYFHKCDFSGHYMGMLR</sequence>
<reference evidence="1" key="2">
    <citation type="journal article" date="2015" name="Fish Shellfish Immunol.">
        <title>Early steps in the European eel (Anguilla anguilla)-Vibrio vulnificus interaction in the gills: Role of the RtxA13 toxin.</title>
        <authorList>
            <person name="Callol A."/>
            <person name="Pajuelo D."/>
            <person name="Ebbesson L."/>
            <person name="Teles M."/>
            <person name="MacKenzie S."/>
            <person name="Amaro C."/>
        </authorList>
    </citation>
    <scope>NUCLEOTIDE SEQUENCE</scope>
</reference>
<protein>
    <submittedName>
        <fullName evidence="1">Uncharacterized protein</fullName>
    </submittedName>
</protein>
<evidence type="ECO:0000313" key="1">
    <source>
        <dbReference type="EMBL" id="JAH13952.1"/>
    </source>
</evidence>
<dbReference type="AlphaFoldDB" id="A0A0E9QBQ5"/>
<accession>A0A0E9QBQ5</accession>